<dbReference type="Proteomes" id="UP000249986">
    <property type="component" value="Unassembled WGS sequence"/>
</dbReference>
<keyword evidence="2" id="KW-0472">Membrane</keyword>
<sequence length="165" mass="18884">MFSELIEKIKRNKKISIVIIILVLIILFLQTSISLKNQKIDYLNSSISKLESELKSVNSTESKGSELNDSTKDKKAEDKIKDESSNKILENVKNRYIQFGKDEGKIYDENLNGIEIATFEWMDDSIVSDSQIKNGINKITKEKFNIKASVKRVSGMNMYKIIVIE</sequence>
<dbReference type="AlphaFoldDB" id="A0A2X2Y5J5"/>
<reference evidence="3 4" key="1">
    <citation type="submission" date="2018-06" db="EMBL/GenBank/DDBJ databases">
        <authorList>
            <consortium name="Pathogen Informatics"/>
            <person name="Doyle S."/>
        </authorList>
    </citation>
    <scope>NUCLEOTIDE SEQUENCE [LARGE SCALE GENOMIC DNA]</scope>
    <source>
        <strain evidence="3 4">NCTC10719</strain>
    </source>
</reference>
<evidence type="ECO:0000313" key="3">
    <source>
        <dbReference type="EMBL" id="SQB59414.1"/>
    </source>
</evidence>
<dbReference type="RefSeq" id="WP_003453302.1">
    <property type="nucleotide sequence ID" value="NZ_CATNYS010000021.1"/>
</dbReference>
<proteinExistence type="predicted"/>
<evidence type="ECO:0000313" key="4">
    <source>
        <dbReference type="Proteomes" id="UP000249986"/>
    </source>
</evidence>
<evidence type="ECO:0000256" key="1">
    <source>
        <dbReference type="SAM" id="MobiDB-lite"/>
    </source>
</evidence>
<protein>
    <submittedName>
        <fullName evidence="3">Uncharacterized protein</fullName>
    </submittedName>
</protein>
<keyword evidence="2" id="KW-0812">Transmembrane</keyword>
<feature type="transmembrane region" description="Helical" evidence="2">
    <location>
        <begin position="15"/>
        <end position="35"/>
    </location>
</feature>
<organism evidence="3 4">
    <name type="scientific">Clostridium perfringens</name>
    <dbReference type="NCBI Taxonomy" id="1502"/>
    <lineage>
        <taxon>Bacteria</taxon>
        <taxon>Bacillati</taxon>
        <taxon>Bacillota</taxon>
        <taxon>Clostridia</taxon>
        <taxon>Eubacteriales</taxon>
        <taxon>Clostridiaceae</taxon>
        <taxon>Clostridium</taxon>
    </lineage>
</organism>
<gene>
    <name evidence="3" type="ORF">NCTC10719_01123</name>
</gene>
<feature type="region of interest" description="Disordered" evidence="1">
    <location>
        <begin position="60"/>
        <end position="80"/>
    </location>
</feature>
<evidence type="ECO:0000256" key="2">
    <source>
        <dbReference type="SAM" id="Phobius"/>
    </source>
</evidence>
<accession>A0A2X2Y5J5</accession>
<name>A0A2X2Y5J5_CLOPF</name>
<dbReference type="EMBL" id="UAWG01000005">
    <property type="protein sequence ID" value="SQB59414.1"/>
    <property type="molecule type" value="Genomic_DNA"/>
</dbReference>
<keyword evidence="2" id="KW-1133">Transmembrane helix</keyword>
<feature type="compositionally biased region" description="Basic and acidic residues" evidence="1">
    <location>
        <begin position="63"/>
        <end position="80"/>
    </location>
</feature>